<keyword evidence="2" id="KW-1185">Reference proteome</keyword>
<comment type="caution">
    <text evidence="1">The sequence shown here is derived from an EMBL/GenBank/DDBJ whole genome shotgun (WGS) entry which is preliminary data.</text>
</comment>
<reference evidence="1 2" key="1">
    <citation type="journal article" date="2021" name="BMC Biol.">
        <title>Horizontally acquired antibacterial genes associated with adaptive radiation of ladybird beetles.</title>
        <authorList>
            <person name="Li H.S."/>
            <person name="Tang X.F."/>
            <person name="Huang Y.H."/>
            <person name="Xu Z.Y."/>
            <person name="Chen M.L."/>
            <person name="Du X.Y."/>
            <person name="Qiu B.Y."/>
            <person name="Chen P.T."/>
            <person name="Zhang W."/>
            <person name="Slipinski A."/>
            <person name="Escalona H.E."/>
            <person name="Waterhouse R.M."/>
            <person name="Zwick A."/>
            <person name="Pang H."/>
        </authorList>
    </citation>
    <scope>NUCLEOTIDE SEQUENCE [LARGE SCALE GENOMIC DNA]</scope>
    <source>
        <strain evidence="1">SYSU2018</strain>
    </source>
</reference>
<accession>A0ABD2NK89</accession>
<dbReference type="AlphaFoldDB" id="A0ABD2NK89"/>
<dbReference type="EMBL" id="JABFTP020000124">
    <property type="protein sequence ID" value="KAL3279113.1"/>
    <property type="molecule type" value="Genomic_DNA"/>
</dbReference>
<protein>
    <submittedName>
        <fullName evidence="1">Uncharacterized protein</fullName>
    </submittedName>
</protein>
<gene>
    <name evidence="1" type="ORF">HHI36_016627</name>
</gene>
<proteinExistence type="predicted"/>
<feature type="non-terminal residue" evidence="1">
    <location>
        <position position="114"/>
    </location>
</feature>
<organism evidence="1 2">
    <name type="scientific">Cryptolaemus montrouzieri</name>
    <dbReference type="NCBI Taxonomy" id="559131"/>
    <lineage>
        <taxon>Eukaryota</taxon>
        <taxon>Metazoa</taxon>
        <taxon>Ecdysozoa</taxon>
        <taxon>Arthropoda</taxon>
        <taxon>Hexapoda</taxon>
        <taxon>Insecta</taxon>
        <taxon>Pterygota</taxon>
        <taxon>Neoptera</taxon>
        <taxon>Endopterygota</taxon>
        <taxon>Coleoptera</taxon>
        <taxon>Polyphaga</taxon>
        <taxon>Cucujiformia</taxon>
        <taxon>Coccinelloidea</taxon>
        <taxon>Coccinellidae</taxon>
        <taxon>Scymninae</taxon>
        <taxon>Scymnini</taxon>
        <taxon>Cryptolaemus</taxon>
    </lineage>
</organism>
<dbReference type="Proteomes" id="UP001516400">
    <property type="component" value="Unassembled WGS sequence"/>
</dbReference>
<name>A0ABD2NK89_9CUCU</name>
<evidence type="ECO:0000313" key="2">
    <source>
        <dbReference type="Proteomes" id="UP001516400"/>
    </source>
</evidence>
<sequence length="114" mass="13150">MADANSTRDQELLSNELNKLNKNTLTDILVTQIVPNEVVNDTVRKYFEKIFNNCENSFVESGTVNKPLNDQVCSAQNYRHLKREIELINSLNNHLEMRISDQSEIISLLKLKND</sequence>
<evidence type="ECO:0000313" key="1">
    <source>
        <dbReference type="EMBL" id="KAL3279113.1"/>
    </source>
</evidence>